<reference evidence="2 3" key="1">
    <citation type="journal article" date="2008" name="J. Bacteriol.">
        <title>Complete genome sequence of Neisseria gonorrhoeae NCCP11945.</title>
        <authorList>
            <person name="Chung G.T."/>
            <person name="Yoo J.S."/>
            <person name="Oh H.B."/>
            <person name="Lee Y.S."/>
            <person name="Cha S.H."/>
            <person name="Kim S.J."/>
            <person name="Yoo C.K."/>
        </authorList>
    </citation>
    <scope>NUCLEOTIDE SEQUENCE [LARGE SCALE GENOMIC DNA]</scope>
    <source>
        <strain evidence="2 3">NCCP11945</strain>
    </source>
</reference>
<evidence type="ECO:0000313" key="2">
    <source>
        <dbReference type="EMBL" id="ACF31159.1"/>
    </source>
</evidence>
<evidence type="ECO:0000256" key="1">
    <source>
        <dbReference type="SAM" id="MobiDB-lite"/>
    </source>
</evidence>
<dbReference type="KEGG" id="ngk:NGK_2560"/>
<gene>
    <name evidence="2" type="ordered locus">NGK_2560</name>
</gene>
<organism evidence="2 3">
    <name type="scientific">Neisseria gonorrhoeae (strain NCCP11945)</name>
    <dbReference type="NCBI Taxonomy" id="521006"/>
    <lineage>
        <taxon>Bacteria</taxon>
        <taxon>Pseudomonadati</taxon>
        <taxon>Pseudomonadota</taxon>
        <taxon>Betaproteobacteria</taxon>
        <taxon>Neisseriales</taxon>
        <taxon>Neisseriaceae</taxon>
        <taxon>Neisseria</taxon>
    </lineage>
</organism>
<evidence type="ECO:0000313" key="3">
    <source>
        <dbReference type="Proteomes" id="UP000002564"/>
    </source>
</evidence>
<dbReference type="HOGENOM" id="CLU_3219038_0_0_4"/>
<name>B4RRA2_NEIG2</name>
<feature type="region of interest" description="Disordered" evidence="1">
    <location>
        <begin position="20"/>
        <end position="44"/>
    </location>
</feature>
<dbReference type="Proteomes" id="UP000002564">
    <property type="component" value="Chromosome"/>
</dbReference>
<dbReference type="AlphaFoldDB" id="B4RRA2"/>
<accession>B4RRA2</accession>
<proteinExistence type="predicted"/>
<protein>
    <submittedName>
        <fullName evidence="2">Uncharacterized protein</fullName>
    </submittedName>
</protein>
<dbReference type="EMBL" id="CP001050">
    <property type="protein sequence ID" value="ACF31159.1"/>
    <property type="molecule type" value="Genomic_DNA"/>
</dbReference>
<sequence length="44" mass="5180">MLIRYISRHPKNEERQEFIGKTAPLRRHSRESGNLGSSGFGYFR</sequence>